<proteinExistence type="predicted"/>
<dbReference type="Proteomes" id="UP001152795">
    <property type="component" value="Unassembled WGS sequence"/>
</dbReference>
<gene>
    <name evidence="1" type="ORF">PACLA_8A053570</name>
</gene>
<reference evidence="1" key="1">
    <citation type="submission" date="2020-04" db="EMBL/GenBank/DDBJ databases">
        <authorList>
            <person name="Alioto T."/>
            <person name="Alioto T."/>
            <person name="Gomez Garrido J."/>
        </authorList>
    </citation>
    <scope>NUCLEOTIDE SEQUENCE</scope>
    <source>
        <strain evidence="1">A484AB</strain>
    </source>
</reference>
<protein>
    <submittedName>
        <fullName evidence="1">Uncharacterized protein</fullName>
    </submittedName>
</protein>
<dbReference type="OrthoDB" id="5989945at2759"/>
<name>A0A6S7IF80_PARCT</name>
<feature type="non-terminal residue" evidence="1">
    <location>
        <position position="198"/>
    </location>
</feature>
<dbReference type="EMBL" id="CACRXK020009624">
    <property type="protein sequence ID" value="CAB4017615.1"/>
    <property type="molecule type" value="Genomic_DNA"/>
</dbReference>
<evidence type="ECO:0000313" key="2">
    <source>
        <dbReference type="Proteomes" id="UP001152795"/>
    </source>
</evidence>
<sequence>MTVVYIGDHSCTPRAVEKKPEQEEVKSILRERPTITTGQIQMEKVRQALLSGDDAESLMDVAMTYSNTRHLHYLHNSVNKETRPGGSDIAAIGLLKEDFRKRDLDDNLIMEVGNDYVILSSEQKTGIAALLTLGKIEEPVSLDGCESHNKDYTEIEMTTYYPVLRRNVKLVSMFAPKPGGNSGNVEKMVSAFDEAVNK</sequence>
<accession>A0A6S7IF80</accession>
<keyword evidence="2" id="KW-1185">Reference proteome</keyword>
<evidence type="ECO:0000313" key="1">
    <source>
        <dbReference type="EMBL" id="CAB4017615.1"/>
    </source>
</evidence>
<comment type="caution">
    <text evidence="1">The sequence shown here is derived from an EMBL/GenBank/DDBJ whole genome shotgun (WGS) entry which is preliminary data.</text>
</comment>
<organism evidence="1 2">
    <name type="scientific">Paramuricea clavata</name>
    <name type="common">Red gorgonian</name>
    <name type="synonym">Violescent sea-whip</name>
    <dbReference type="NCBI Taxonomy" id="317549"/>
    <lineage>
        <taxon>Eukaryota</taxon>
        <taxon>Metazoa</taxon>
        <taxon>Cnidaria</taxon>
        <taxon>Anthozoa</taxon>
        <taxon>Octocorallia</taxon>
        <taxon>Malacalcyonacea</taxon>
        <taxon>Plexauridae</taxon>
        <taxon>Paramuricea</taxon>
    </lineage>
</organism>
<dbReference type="AlphaFoldDB" id="A0A6S7IF80"/>